<dbReference type="PANTHER" id="PTHR12862:SF0">
    <property type="entry name" value="N-ACETYL-D-GLUCOSAMINE KINASE"/>
    <property type="match status" value="1"/>
</dbReference>
<gene>
    <name evidence="1" type="ORF">ACFFJD_14435</name>
</gene>
<dbReference type="EMBL" id="JBHLWV010000027">
    <property type="protein sequence ID" value="MFC0316047.1"/>
    <property type="molecule type" value="Genomic_DNA"/>
</dbReference>
<dbReference type="Proteomes" id="UP001589783">
    <property type="component" value="Unassembled WGS sequence"/>
</dbReference>
<keyword evidence="2" id="KW-1185">Reference proteome</keyword>
<accession>A0ABV6HAY0</accession>
<organism evidence="1 2">
    <name type="scientific">Gordonia phosphorivorans</name>
    <dbReference type="NCBI Taxonomy" id="1056982"/>
    <lineage>
        <taxon>Bacteria</taxon>
        <taxon>Bacillati</taxon>
        <taxon>Actinomycetota</taxon>
        <taxon>Actinomycetes</taxon>
        <taxon>Mycobacteriales</taxon>
        <taxon>Gordoniaceae</taxon>
        <taxon>Gordonia</taxon>
    </lineage>
</organism>
<reference evidence="1 2" key="1">
    <citation type="submission" date="2024-09" db="EMBL/GenBank/DDBJ databases">
        <authorList>
            <person name="Sun Q."/>
            <person name="Mori K."/>
        </authorList>
    </citation>
    <scope>NUCLEOTIDE SEQUENCE [LARGE SCALE GENOMIC DNA]</scope>
    <source>
        <strain evidence="1 2">CCM 7957</strain>
    </source>
</reference>
<evidence type="ECO:0008006" key="3">
    <source>
        <dbReference type="Google" id="ProtNLM"/>
    </source>
</evidence>
<dbReference type="SUPFAM" id="SSF53067">
    <property type="entry name" value="Actin-like ATPase domain"/>
    <property type="match status" value="2"/>
</dbReference>
<sequence length="282" mass="31361">MTGKKLACVIADSGGTKTSWAFVYLDNSRVFFDTKSYHPVNFCEAFFGDSKQFLESYITTKVPLYFFGAGMGKLGNRQVLHGLFRTHFSSVAIFTDIQGVVHALDMKSGVIAVMGTGSVLVEVHRGSIRRQVGGRGHLLGDEGSAYYFGKLVLAAYSAQQLTEKQVEDLASTVDIQTVSRKEQLTKKYETANLAKVLDSELFEPFHRRNIQLFLATHIDGQMDTDELVIVGSYAYFNRVAIAEELRIRRIENVQFINNPIELICERLVGPRVTGAGPVGFGW</sequence>
<name>A0ABV6HAY0_9ACTN</name>
<dbReference type="RefSeq" id="WP_382365357.1">
    <property type="nucleotide sequence ID" value="NZ_JBHLWV010000027.1"/>
</dbReference>
<dbReference type="InterPro" id="IPR043129">
    <property type="entry name" value="ATPase_NBD"/>
</dbReference>
<dbReference type="PANTHER" id="PTHR12862">
    <property type="entry name" value="BADF TYPE ATPASE DOMAIN-CONTAINING PROTEIN"/>
    <property type="match status" value="1"/>
</dbReference>
<protein>
    <recommendedName>
        <fullName evidence="3">ATPase BadF/BadG/BcrA/BcrD type domain-containing protein</fullName>
    </recommendedName>
</protein>
<dbReference type="InterPro" id="IPR039758">
    <property type="entry name" value="NAGK-like"/>
</dbReference>
<dbReference type="Gene3D" id="3.30.420.40">
    <property type="match status" value="2"/>
</dbReference>
<evidence type="ECO:0000313" key="2">
    <source>
        <dbReference type="Proteomes" id="UP001589783"/>
    </source>
</evidence>
<evidence type="ECO:0000313" key="1">
    <source>
        <dbReference type="EMBL" id="MFC0316047.1"/>
    </source>
</evidence>
<dbReference type="Gene3D" id="1.10.720.160">
    <property type="match status" value="1"/>
</dbReference>
<proteinExistence type="predicted"/>
<comment type="caution">
    <text evidence="1">The sequence shown here is derived from an EMBL/GenBank/DDBJ whole genome shotgun (WGS) entry which is preliminary data.</text>
</comment>